<evidence type="ECO:0000313" key="2">
    <source>
        <dbReference type="Proteomes" id="UP000298493"/>
    </source>
</evidence>
<comment type="caution">
    <text evidence="1">The sequence shown here is derived from an EMBL/GenBank/DDBJ whole genome shotgun (WGS) entry which is preliminary data.</text>
</comment>
<dbReference type="EMBL" id="SNSC02000018">
    <property type="protein sequence ID" value="TID16438.1"/>
    <property type="molecule type" value="Genomic_DNA"/>
</dbReference>
<protein>
    <submittedName>
        <fullName evidence="1">Vacuolar amino acid transporter 3</fullName>
    </submittedName>
</protein>
<dbReference type="AlphaFoldDB" id="A0A4Z1NP66"/>
<dbReference type="Proteomes" id="UP000298493">
    <property type="component" value="Unassembled WGS sequence"/>
</dbReference>
<organism evidence="1 2">
    <name type="scientific">Venturia nashicola</name>
    <dbReference type="NCBI Taxonomy" id="86259"/>
    <lineage>
        <taxon>Eukaryota</taxon>
        <taxon>Fungi</taxon>
        <taxon>Dikarya</taxon>
        <taxon>Ascomycota</taxon>
        <taxon>Pezizomycotina</taxon>
        <taxon>Dothideomycetes</taxon>
        <taxon>Pleosporomycetidae</taxon>
        <taxon>Venturiales</taxon>
        <taxon>Venturiaceae</taxon>
        <taxon>Venturia</taxon>
    </lineage>
</organism>
<name>A0A4Z1NP66_9PEZI</name>
<reference evidence="1 2" key="1">
    <citation type="submission" date="2019-04" db="EMBL/GenBank/DDBJ databases">
        <title>High contiguity whole genome sequence and gene annotation resource for two Venturia nashicola isolates.</title>
        <authorList>
            <person name="Prokchorchik M."/>
            <person name="Won K."/>
            <person name="Lee Y."/>
            <person name="Choi E.D."/>
            <person name="Segonzac C."/>
            <person name="Sohn K.H."/>
        </authorList>
    </citation>
    <scope>NUCLEOTIDE SEQUENCE [LARGE SCALE GENOMIC DNA]</scope>
    <source>
        <strain evidence="1 2">PRI2</strain>
    </source>
</reference>
<evidence type="ECO:0000313" key="1">
    <source>
        <dbReference type="EMBL" id="TID16438.1"/>
    </source>
</evidence>
<sequence>MPLTYETIKTTATTFILANNPSPTNTPQKSLLNSLVSPSFTISFGHKYFTSTTPHLQHPLDFDGFMAHQMRMTPLLARWRAVVKDCFVDVEKGVAVVVSEFFMTPRRGGKGGGDGDGNEETVVNEIVWFVEVEEGGVVGRVVEWVDGVAAGRLGEIFRGEAGGM</sequence>
<accession>A0A4Z1NP66</accession>
<proteinExistence type="predicted"/>
<gene>
    <name evidence="1" type="ORF">E6O75_ATG11556</name>
</gene>
<keyword evidence="2" id="KW-1185">Reference proteome</keyword>